<reference evidence="1 2" key="1">
    <citation type="submission" date="2012-04" db="EMBL/GenBank/DDBJ databases">
        <authorList>
            <person name="Harkins D.M."/>
            <person name="Madupu R."/>
            <person name="Durkin A.S."/>
            <person name="Torralba M."/>
            <person name="Methe B."/>
            <person name="Sutton G.G."/>
            <person name="Nelson K.E."/>
        </authorList>
    </citation>
    <scope>NUCLEOTIDE SEQUENCE [LARGE SCALE GENOMIC DNA]</scope>
    <source>
        <strain evidence="1 2">VK64</strain>
    </source>
</reference>
<dbReference type="Proteomes" id="UP000004473">
    <property type="component" value="Unassembled WGS sequence"/>
</dbReference>
<sequence length="53" mass="6051">MKSTVSLFHVNIGLHKKPNTSKQPRILTVFEILGQGGLLQMLCFRWKGRLKIS</sequence>
<protein>
    <submittedName>
        <fullName evidence="1">Uncharacterized protein</fullName>
    </submittedName>
</protein>
<evidence type="ECO:0000313" key="2">
    <source>
        <dbReference type="Proteomes" id="UP000004473"/>
    </source>
</evidence>
<proteinExistence type="predicted"/>
<accession>I2NIJ3</accession>
<dbReference type="AlphaFoldDB" id="I2NIJ3"/>
<name>I2NIJ3_NEISI</name>
<gene>
    <name evidence="1" type="ORF">HMPREF1051_1759</name>
</gene>
<comment type="caution">
    <text evidence="1">The sequence shown here is derived from an EMBL/GenBank/DDBJ whole genome shotgun (WGS) entry which is preliminary data.</text>
</comment>
<evidence type="ECO:0000313" key="1">
    <source>
        <dbReference type="EMBL" id="EIG25654.1"/>
    </source>
</evidence>
<dbReference type="EMBL" id="AJMT01000173">
    <property type="protein sequence ID" value="EIG25654.1"/>
    <property type="molecule type" value="Genomic_DNA"/>
</dbReference>
<organism evidence="1 2">
    <name type="scientific">Neisseria sicca VK64</name>
    <dbReference type="NCBI Taxonomy" id="1095748"/>
    <lineage>
        <taxon>Bacteria</taxon>
        <taxon>Pseudomonadati</taxon>
        <taxon>Pseudomonadota</taxon>
        <taxon>Betaproteobacteria</taxon>
        <taxon>Neisseriales</taxon>
        <taxon>Neisseriaceae</taxon>
        <taxon>Neisseria</taxon>
    </lineage>
</organism>